<comment type="caution">
    <text evidence="3">The sequence shown here is derived from an EMBL/GenBank/DDBJ whole genome shotgun (WGS) entry which is preliminary data.</text>
</comment>
<feature type="chain" id="PRO_5047172716" description="TRASH domain-containing protein" evidence="2">
    <location>
        <begin position="20"/>
        <end position="279"/>
    </location>
</feature>
<dbReference type="RefSeq" id="WP_210662708.1">
    <property type="nucleotide sequence ID" value="NZ_JAGKQQ010000002.1"/>
</dbReference>
<evidence type="ECO:0000313" key="3">
    <source>
        <dbReference type="EMBL" id="MBP3960550.1"/>
    </source>
</evidence>
<reference evidence="3 4" key="1">
    <citation type="submission" date="2021-04" db="EMBL/GenBank/DDBJ databases">
        <authorList>
            <person name="Ivanova A."/>
        </authorList>
    </citation>
    <scope>NUCLEOTIDE SEQUENCE [LARGE SCALE GENOMIC DNA]</scope>
    <source>
        <strain evidence="3 4">G18</strain>
    </source>
</reference>
<name>A0ABS5C3L5_9BACT</name>
<feature type="region of interest" description="Disordered" evidence="1">
    <location>
        <begin position="24"/>
        <end position="52"/>
    </location>
</feature>
<evidence type="ECO:0008006" key="5">
    <source>
        <dbReference type="Google" id="ProtNLM"/>
    </source>
</evidence>
<gene>
    <name evidence="3" type="ORF">J8F10_35445</name>
</gene>
<organism evidence="3 4">
    <name type="scientific">Gemmata palustris</name>
    <dbReference type="NCBI Taxonomy" id="2822762"/>
    <lineage>
        <taxon>Bacteria</taxon>
        <taxon>Pseudomonadati</taxon>
        <taxon>Planctomycetota</taxon>
        <taxon>Planctomycetia</taxon>
        <taxon>Gemmatales</taxon>
        <taxon>Gemmataceae</taxon>
        <taxon>Gemmata</taxon>
    </lineage>
</organism>
<protein>
    <recommendedName>
        <fullName evidence="5">TRASH domain-containing protein</fullName>
    </recommendedName>
</protein>
<proteinExistence type="predicted"/>
<accession>A0ABS5C3L5</accession>
<evidence type="ECO:0000313" key="4">
    <source>
        <dbReference type="Proteomes" id="UP000676565"/>
    </source>
</evidence>
<keyword evidence="4" id="KW-1185">Reference proteome</keyword>
<dbReference type="Proteomes" id="UP000676565">
    <property type="component" value="Unassembled WGS sequence"/>
</dbReference>
<dbReference type="EMBL" id="JAGKQQ010000002">
    <property type="protein sequence ID" value="MBP3960550.1"/>
    <property type="molecule type" value="Genomic_DNA"/>
</dbReference>
<dbReference type="PROSITE" id="PS51257">
    <property type="entry name" value="PROKAR_LIPOPROTEIN"/>
    <property type="match status" value="1"/>
</dbReference>
<keyword evidence="2" id="KW-0732">Signal</keyword>
<sequence>MFRKWVLFGGFFAATAVLVGCNNSPPPTEKPTETKAAPTKPDEAHGHKPGAHGGTLISLGADSYHAEAVFAKNGAVRLYTLGKDEARIQEIEVQELAGYVTVAGSTDGATEMKFAAEPQKGDSAGKTSLFVGQLPEALVGKTVRVTINNIRIGSERFRIAFSNENAAHDADPMPEGANGEDAKALHLTPGGKYTAADIKANGNTSPAAKFKGIKSDHNAKPKPGDKTCPISMTLANSKFTWVVGGKTYEFCCVPCIDEFVQLAKTKPNEIKDPSEYVKK</sequence>
<feature type="signal peptide" evidence="2">
    <location>
        <begin position="1"/>
        <end position="19"/>
    </location>
</feature>
<evidence type="ECO:0000256" key="1">
    <source>
        <dbReference type="SAM" id="MobiDB-lite"/>
    </source>
</evidence>
<evidence type="ECO:0000256" key="2">
    <source>
        <dbReference type="SAM" id="SignalP"/>
    </source>
</evidence>